<keyword evidence="1" id="KW-1133">Transmembrane helix</keyword>
<evidence type="ECO:0000313" key="3">
    <source>
        <dbReference type="Proteomes" id="UP000263014"/>
    </source>
</evidence>
<accession>A0A374P794</accession>
<reference evidence="2 3" key="1">
    <citation type="submission" date="2018-08" db="EMBL/GenBank/DDBJ databases">
        <title>A genome reference for cultivated species of the human gut microbiota.</title>
        <authorList>
            <person name="Zou Y."/>
            <person name="Xue W."/>
            <person name="Luo G."/>
        </authorList>
    </citation>
    <scope>NUCLEOTIDE SEQUENCE [LARGE SCALE GENOMIC DNA]</scope>
    <source>
        <strain evidence="2 3">TM09-12</strain>
    </source>
</reference>
<feature type="transmembrane region" description="Helical" evidence="1">
    <location>
        <begin position="21"/>
        <end position="39"/>
    </location>
</feature>
<dbReference type="RefSeq" id="WP_117631693.1">
    <property type="nucleotide sequence ID" value="NZ_CAXUGB010000001.1"/>
</dbReference>
<dbReference type="EMBL" id="QSON01000005">
    <property type="protein sequence ID" value="RGJ04637.1"/>
    <property type="molecule type" value="Genomic_DNA"/>
</dbReference>
<proteinExistence type="predicted"/>
<sequence length="192" mass="21667">MTTVKKYNKGQYGYRNHHKKVETGKVAFGAAMIIAQLIARYFVDNTAWKNILTVMAILSVLPTANVASPLLAAWRYKTPSEDFHRRAAGYEGRFSILYDLIITTRDAIIPADAAIVHPSGVFLYCTSPKLDTAKAEKFLKEMFAGHKLDLSVKIILDEKAFFHRMESLKPAEEYEDDGSVDYTLQLLKNLSM</sequence>
<keyword evidence="1" id="KW-0472">Membrane</keyword>
<evidence type="ECO:0000313" key="2">
    <source>
        <dbReference type="EMBL" id="RGJ04637.1"/>
    </source>
</evidence>
<evidence type="ECO:0000256" key="1">
    <source>
        <dbReference type="SAM" id="Phobius"/>
    </source>
</evidence>
<dbReference type="AlphaFoldDB" id="A0A374P794"/>
<organism evidence="2 3">
    <name type="scientific">Hungatella hathewayi</name>
    <dbReference type="NCBI Taxonomy" id="154046"/>
    <lineage>
        <taxon>Bacteria</taxon>
        <taxon>Bacillati</taxon>
        <taxon>Bacillota</taxon>
        <taxon>Clostridia</taxon>
        <taxon>Lachnospirales</taxon>
        <taxon>Lachnospiraceae</taxon>
        <taxon>Hungatella</taxon>
    </lineage>
</organism>
<protein>
    <submittedName>
        <fullName evidence="2">O-linked GlcNAc transferase-like protein</fullName>
    </submittedName>
</protein>
<name>A0A374P794_9FIRM</name>
<comment type="caution">
    <text evidence="2">The sequence shown here is derived from an EMBL/GenBank/DDBJ whole genome shotgun (WGS) entry which is preliminary data.</text>
</comment>
<dbReference type="GO" id="GO:0016740">
    <property type="term" value="F:transferase activity"/>
    <property type="evidence" value="ECO:0007669"/>
    <property type="project" value="UniProtKB-KW"/>
</dbReference>
<keyword evidence="1" id="KW-0812">Transmembrane</keyword>
<gene>
    <name evidence="2" type="ORF">DXD79_11940</name>
</gene>
<feature type="transmembrane region" description="Helical" evidence="1">
    <location>
        <begin position="51"/>
        <end position="76"/>
    </location>
</feature>
<dbReference type="Proteomes" id="UP000263014">
    <property type="component" value="Unassembled WGS sequence"/>
</dbReference>
<keyword evidence="2" id="KW-0808">Transferase</keyword>